<keyword evidence="1" id="KW-0732">Signal</keyword>
<dbReference type="Pfam" id="PF08239">
    <property type="entry name" value="SH3_3"/>
    <property type="match status" value="1"/>
</dbReference>
<proteinExistence type="predicted"/>
<dbReference type="EMBL" id="QWIV01000013">
    <property type="protein sequence ID" value="RMZ59597.1"/>
    <property type="molecule type" value="Genomic_DNA"/>
</dbReference>
<keyword evidence="4" id="KW-1185">Reference proteome</keyword>
<evidence type="ECO:0000313" key="3">
    <source>
        <dbReference type="EMBL" id="RMZ59597.1"/>
    </source>
</evidence>
<dbReference type="RefSeq" id="WP_122546720.1">
    <property type="nucleotide sequence ID" value="NZ_QWIV01000013.1"/>
</dbReference>
<gene>
    <name evidence="3" type="ORF">D1632_08170</name>
</gene>
<name>A0A3M7LAK2_9FLAO</name>
<organism evidence="3 4">
    <name type="scientific">Chryseobacterium nematophagum</name>
    <dbReference type="NCBI Taxonomy" id="2305228"/>
    <lineage>
        <taxon>Bacteria</taxon>
        <taxon>Pseudomonadati</taxon>
        <taxon>Bacteroidota</taxon>
        <taxon>Flavobacteriia</taxon>
        <taxon>Flavobacteriales</taxon>
        <taxon>Weeksellaceae</taxon>
        <taxon>Chryseobacterium group</taxon>
        <taxon>Chryseobacterium</taxon>
    </lineage>
</organism>
<dbReference type="PROSITE" id="PS51257">
    <property type="entry name" value="PROKAR_LIPOPROTEIN"/>
    <property type="match status" value="1"/>
</dbReference>
<sequence length="349" mass="42218">MKKYIRFLLILFLPLIVSCNDKKDTITEGKKDSRLMMHTNDKLKDGINISTSFIKDIEFNKYKYDGQYIEQIDVSLFEDHTFRKQFFQYLMSRKFDQDQYEQVFFIKLLLVRIQQVEDIRSYYLLSLIFNDKNLGYYLEDYELDLFQVFLYKPYYFIQGEYKYKQDEIVNFINQNLPAAFLTNKKYFDINIVEIELLEKALLINKEVVDKFTIEDLKKQINKETNKIEAYFSPSFDNGWQNKTNIYYNLYYYIDDIVISKLDEKELLLYNTKYKPFFKNYIIKDKKNQYTIQDPDGYTNLRKDKNTSSEVLQKIKSGEHIEILNDSGDWYFVKTIEGEKGYVHKSRIKK</sequence>
<evidence type="ECO:0000313" key="4">
    <source>
        <dbReference type="Proteomes" id="UP000267524"/>
    </source>
</evidence>
<dbReference type="InterPro" id="IPR003646">
    <property type="entry name" value="SH3-like_bac-type"/>
</dbReference>
<reference evidence="3 4" key="1">
    <citation type="submission" date="2018-08" db="EMBL/GenBank/DDBJ databases">
        <title>Chryseobacterium nematophagum: a novel matrix digesting pathogen of nematodes.</title>
        <authorList>
            <person name="Page A."/>
            <person name="Roberts M."/>
            <person name="Felix M.-A."/>
            <person name="Weir W."/>
        </authorList>
    </citation>
    <scope>NUCLEOTIDE SEQUENCE [LARGE SCALE GENOMIC DNA]</scope>
    <source>
        <strain evidence="3 4">JUb275</strain>
    </source>
</reference>
<feature type="chain" id="PRO_5018190417" evidence="1">
    <location>
        <begin position="20"/>
        <end position="349"/>
    </location>
</feature>
<feature type="domain" description="SH3b" evidence="2">
    <location>
        <begin position="286"/>
        <end position="349"/>
    </location>
</feature>
<protein>
    <submittedName>
        <fullName evidence="3">SH3 domain-containing protein</fullName>
    </submittedName>
</protein>
<dbReference type="Proteomes" id="UP000267524">
    <property type="component" value="Unassembled WGS sequence"/>
</dbReference>
<dbReference type="PROSITE" id="PS51781">
    <property type="entry name" value="SH3B"/>
    <property type="match status" value="1"/>
</dbReference>
<comment type="caution">
    <text evidence="3">The sequence shown here is derived from an EMBL/GenBank/DDBJ whole genome shotgun (WGS) entry which is preliminary data.</text>
</comment>
<dbReference type="AlphaFoldDB" id="A0A3M7LAK2"/>
<feature type="signal peptide" evidence="1">
    <location>
        <begin position="1"/>
        <end position="19"/>
    </location>
</feature>
<evidence type="ECO:0000256" key="1">
    <source>
        <dbReference type="SAM" id="SignalP"/>
    </source>
</evidence>
<dbReference type="Gene3D" id="2.30.30.40">
    <property type="entry name" value="SH3 Domains"/>
    <property type="match status" value="1"/>
</dbReference>
<dbReference type="SMART" id="SM00287">
    <property type="entry name" value="SH3b"/>
    <property type="match status" value="1"/>
</dbReference>
<accession>A0A3M7LAK2</accession>
<evidence type="ECO:0000259" key="2">
    <source>
        <dbReference type="PROSITE" id="PS51781"/>
    </source>
</evidence>